<evidence type="ECO:0000313" key="2">
    <source>
        <dbReference type="Proteomes" id="UP000298663"/>
    </source>
</evidence>
<reference evidence="1 2" key="2">
    <citation type="journal article" date="2019" name="G3 (Bethesda)">
        <title>Hybrid Assembly of the Genome of the Entomopathogenic Nematode Steinernema carpocapsae Identifies the X-Chromosome.</title>
        <authorList>
            <person name="Serra L."/>
            <person name="Macchietto M."/>
            <person name="Macias-Munoz A."/>
            <person name="McGill C.J."/>
            <person name="Rodriguez I.M."/>
            <person name="Rodriguez B."/>
            <person name="Murad R."/>
            <person name="Mortazavi A."/>
        </authorList>
    </citation>
    <scope>NUCLEOTIDE SEQUENCE [LARGE SCALE GENOMIC DNA]</scope>
    <source>
        <strain evidence="1 2">ALL</strain>
    </source>
</reference>
<proteinExistence type="predicted"/>
<comment type="caution">
    <text evidence="1">The sequence shown here is derived from an EMBL/GenBank/DDBJ whole genome shotgun (WGS) entry which is preliminary data.</text>
</comment>
<name>A0A4U5MH29_STECR</name>
<evidence type="ECO:0000313" key="1">
    <source>
        <dbReference type="EMBL" id="TKR68578.1"/>
    </source>
</evidence>
<reference evidence="1 2" key="1">
    <citation type="journal article" date="2015" name="Genome Biol.">
        <title>Comparative genomics of Steinernema reveals deeply conserved gene regulatory networks.</title>
        <authorList>
            <person name="Dillman A.R."/>
            <person name="Macchietto M."/>
            <person name="Porter C.F."/>
            <person name="Rogers A."/>
            <person name="Williams B."/>
            <person name="Antoshechkin I."/>
            <person name="Lee M.M."/>
            <person name="Goodwin Z."/>
            <person name="Lu X."/>
            <person name="Lewis E.E."/>
            <person name="Goodrich-Blair H."/>
            <person name="Stock S.P."/>
            <person name="Adams B.J."/>
            <person name="Sternberg P.W."/>
            <person name="Mortazavi A."/>
        </authorList>
    </citation>
    <scope>NUCLEOTIDE SEQUENCE [LARGE SCALE GENOMIC DNA]</scope>
    <source>
        <strain evidence="1 2">ALL</strain>
    </source>
</reference>
<organism evidence="1 2">
    <name type="scientific">Steinernema carpocapsae</name>
    <name type="common">Entomopathogenic nematode</name>
    <dbReference type="NCBI Taxonomy" id="34508"/>
    <lineage>
        <taxon>Eukaryota</taxon>
        <taxon>Metazoa</taxon>
        <taxon>Ecdysozoa</taxon>
        <taxon>Nematoda</taxon>
        <taxon>Chromadorea</taxon>
        <taxon>Rhabditida</taxon>
        <taxon>Tylenchina</taxon>
        <taxon>Panagrolaimomorpha</taxon>
        <taxon>Strongyloidoidea</taxon>
        <taxon>Steinernematidae</taxon>
        <taxon>Steinernema</taxon>
    </lineage>
</organism>
<gene>
    <name evidence="1" type="ORF">L596_024542</name>
</gene>
<dbReference type="EMBL" id="AZBU02000008">
    <property type="protein sequence ID" value="TKR68578.1"/>
    <property type="molecule type" value="Genomic_DNA"/>
</dbReference>
<keyword evidence="2" id="KW-1185">Reference proteome</keyword>
<protein>
    <submittedName>
        <fullName evidence="1">Uncharacterized protein</fullName>
    </submittedName>
</protein>
<dbReference type="Proteomes" id="UP000298663">
    <property type="component" value="Unassembled WGS sequence"/>
</dbReference>
<dbReference type="AlphaFoldDB" id="A0A4U5MH29"/>
<sequence length="85" mass="9862">MITRSYVPLEAIHRPLAFRATDTRAHGCSAFFAPARASLWTLPEEKEKKRLGYDADARSRRSKRNLMDLRAEWLLFNNSFAYEGD</sequence>
<accession>A0A4U5MH29</accession>